<gene>
    <name evidence="2" type="ORF">METZ01_LOCUS342426</name>
</gene>
<sequence length="241" mass="27343">MTNNNMYFIANWKMFGNLKSINSIKNVINLSTKLKYRKAKIIYCPPYTLLDQFVKKTIKTKIDIGAQDCHSHQNYGAFTGSINAKMIKNAGSKFIIIGHSDTRNSGDTNKIINLKIKSSLNEKLKIIFCIGETLKEKRNKKTSQIINKQIKKGLKNIKKINNIIFAYEPVWSIGTGIIPELDDLRNQVKKIKTFIKKTYKVKNPLVLYGGSVNPKNIILLRKISSINGFLIGTASQNSKKF</sequence>
<dbReference type="SUPFAM" id="SSF51351">
    <property type="entry name" value="Triosephosphate isomerase (TIM)"/>
    <property type="match status" value="1"/>
</dbReference>
<dbReference type="PANTHER" id="PTHR21139:SF42">
    <property type="entry name" value="TRIOSEPHOSPHATE ISOMERASE"/>
    <property type="match status" value="1"/>
</dbReference>
<dbReference type="InterPro" id="IPR013785">
    <property type="entry name" value="Aldolase_TIM"/>
</dbReference>
<dbReference type="GO" id="GO:0019563">
    <property type="term" value="P:glycerol catabolic process"/>
    <property type="evidence" value="ECO:0007669"/>
    <property type="project" value="TreeGrafter"/>
</dbReference>
<dbReference type="PROSITE" id="PS51440">
    <property type="entry name" value="TIM_2"/>
    <property type="match status" value="1"/>
</dbReference>
<dbReference type="GO" id="GO:0005829">
    <property type="term" value="C:cytosol"/>
    <property type="evidence" value="ECO:0007669"/>
    <property type="project" value="TreeGrafter"/>
</dbReference>
<dbReference type="Pfam" id="PF00121">
    <property type="entry name" value="TIM"/>
    <property type="match status" value="1"/>
</dbReference>
<feature type="non-terminal residue" evidence="2">
    <location>
        <position position="241"/>
    </location>
</feature>
<dbReference type="EMBL" id="UINC01117264">
    <property type="protein sequence ID" value="SVC89572.1"/>
    <property type="molecule type" value="Genomic_DNA"/>
</dbReference>
<accession>A0A382QXG7</accession>
<reference evidence="2" key="1">
    <citation type="submission" date="2018-05" db="EMBL/GenBank/DDBJ databases">
        <authorList>
            <person name="Lanie J.A."/>
            <person name="Ng W.-L."/>
            <person name="Kazmierczak K.M."/>
            <person name="Andrzejewski T.M."/>
            <person name="Davidsen T.M."/>
            <person name="Wayne K.J."/>
            <person name="Tettelin H."/>
            <person name="Glass J.I."/>
            <person name="Rusch D."/>
            <person name="Podicherti R."/>
            <person name="Tsui H.-C.T."/>
            <person name="Winkler M.E."/>
        </authorList>
    </citation>
    <scope>NUCLEOTIDE SEQUENCE</scope>
</reference>
<keyword evidence="1" id="KW-0413">Isomerase</keyword>
<dbReference type="GO" id="GO:0004807">
    <property type="term" value="F:triose-phosphate isomerase activity"/>
    <property type="evidence" value="ECO:0007669"/>
    <property type="project" value="InterPro"/>
</dbReference>
<organism evidence="2">
    <name type="scientific">marine metagenome</name>
    <dbReference type="NCBI Taxonomy" id="408172"/>
    <lineage>
        <taxon>unclassified sequences</taxon>
        <taxon>metagenomes</taxon>
        <taxon>ecological metagenomes</taxon>
    </lineage>
</organism>
<evidence type="ECO:0008006" key="3">
    <source>
        <dbReference type="Google" id="ProtNLM"/>
    </source>
</evidence>
<dbReference type="InterPro" id="IPR020861">
    <property type="entry name" value="Triosephosphate_isomerase_AS"/>
</dbReference>
<evidence type="ECO:0000313" key="2">
    <source>
        <dbReference type="EMBL" id="SVC89572.1"/>
    </source>
</evidence>
<protein>
    <recommendedName>
        <fullName evidence="3">Triosephosphate isomerase</fullName>
    </recommendedName>
</protein>
<dbReference type="GO" id="GO:0006096">
    <property type="term" value="P:glycolytic process"/>
    <property type="evidence" value="ECO:0007669"/>
    <property type="project" value="TreeGrafter"/>
</dbReference>
<dbReference type="Gene3D" id="3.20.20.70">
    <property type="entry name" value="Aldolase class I"/>
    <property type="match status" value="1"/>
</dbReference>
<evidence type="ECO:0000256" key="1">
    <source>
        <dbReference type="ARBA" id="ARBA00023235"/>
    </source>
</evidence>
<name>A0A382QXG7_9ZZZZ</name>
<dbReference type="AlphaFoldDB" id="A0A382QXG7"/>
<dbReference type="PROSITE" id="PS00171">
    <property type="entry name" value="TIM_1"/>
    <property type="match status" value="1"/>
</dbReference>
<dbReference type="PANTHER" id="PTHR21139">
    <property type="entry name" value="TRIOSEPHOSPHATE ISOMERASE"/>
    <property type="match status" value="1"/>
</dbReference>
<proteinExistence type="predicted"/>
<dbReference type="CDD" id="cd00311">
    <property type="entry name" value="TIM"/>
    <property type="match status" value="1"/>
</dbReference>
<dbReference type="InterPro" id="IPR000652">
    <property type="entry name" value="Triosephosphate_isomerase"/>
</dbReference>
<dbReference type="GO" id="GO:0046166">
    <property type="term" value="P:glyceraldehyde-3-phosphate biosynthetic process"/>
    <property type="evidence" value="ECO:0007669"/>
    <property type="project" value="TreeGrafter"/>
</dbReference>
<dbReference type="GO" id="GO:0006094">
    <property type="term" value="P:gluconeogenesis"/>
    <property type="evidence" value="ECO:0007669"/>
    <property type="project" value="TreeGrafter"/>
</dbReference>
<dbReference type="InterPro" id="IPR035990">
    <property type="entry name" value="TIM_sf"/>
</dbReference>